<dbReference type="Proteomes" id="UP001303946">
    <property type="component" value="Chromosome"/>
</dbReference>
<keyword evidence="3" id="KW-1185">Reference proteome</keyword>
<sequence length="76" mass="8298">MSDLFLPRELFEASASGPRPATPATPAAAPRRGTVQFTSGADVAADLMQAMNTVPEPRFVERRRKPRTGKPFDVTR</sequence>
<evidence type="ECO:0000313" key="2">
    <source>
        <dbReference type="EMBL" id="WOB09023.1"/>
    </source>
</evidence>
<protein>
    <submittedName>
        <fullName evidence="2">Uncharacterized protein</fullName>
    </submittedName>
</protein>
<evidence type="ECO:0000313" key="3">
    <source>
        <dbReference type="Proteomes" id="UP001303946"/>
    </source>
</evidence>
<feature type="region of interest" description="Disordered" evidence="1">
    <location>
        <begin position="1"/>
        <end position="32"/>
    </location>
</feature>
<name>A0ABZ0CVV4_9BURK</name>
<feature type="compositionally biased region" description="Low complexity" evidence="1">
    <location>
        <begin position="13"/>
        <end position="32"/>
    </location>
</feature>
<organism evidence="2 3">
    <name type="scientific">Piscinibacter gummiphilus</name>
    <dbReference type="NCBI Taxonomy" id="946333"/>
    <lineage>
        <taxon>Bacteria</taxon>
        <taxon>Pseudomonadati</taxon>
        <taxon>Pseudomonadota</taxon>
        <taxon>Betaproteobacteria</taxon>
        <taxon>Burkholderiales</taxon>
        <taxon>Sphaerotilaceae</taxon>
        <taxon>Piscinibacter</taxon>
    </lineage>
</organism>
<reference evidence="2 3" key="1">
    <citation type="submission" date="2023-10" db="EMBL/GenBank/DDBJ databases">
        <title>Bacteria for the degradation of biodegradable plastic PBAT(Polybutylene adipate terephthalate).</title>
        <authorList>
            <person name="Weon H.-Y."/>
            <person name="Yeon J."/>
        </authorList>
    </citation>
    <scope>NUCLEOTIDE SEQUENCE [LARGE SCALE GENOMIC DNA]</scope>
    <source>
        <strain evidence="2 3">SBD 7-3</strain>
    </source>
</reference>
<gene>
    <name evidence="2" type="ORF">RXV79_02960</name>
</gene>
<feature type="region of interest" description="Disordered" evidence="1">
    <location>
        <begin position="55"/>
        <end position="76"/>
    </location>
</feature>
<accession>A0ABZ0CVV4</accession>
<evidence type="ECO:0000256" key="1">
    <source>
        <dbReference type="SAM" id="MobiDB-lite"/>
    </source>
</evidence>
<proteinExistence type="predicted"/>
<dbReference type="RefSeq" id="WP_316701983.1">
    <property type="nucleotide sequence ID" value="NZ_CP136336.1"/>
</dbReference>
<dbReference type="EMBL" id="CP136336">
    <property type="protein sequence ID" value="WOB09023.1"/>
    <property type="molecule type" value="Genomic_DNA"/>
</dbReference>